<dbReference type="RefSeq" id="WP_345197616.1">
    <property type="nucleotide sequence ID" value="NZ_BAABFL010000445.1"/>
</dbReference>
<feature type="transmembrane region" description="Helical" evidence="3">
    <location>
        <begin position="45"/>
        <end position="67"/>
    </location>
</feature>
<keyword evidence="5" id="KW-1185">Reference proteome</keyword>
<keyword evidence="3" id="KW-1133">Transmembrane helix</keyword>
<keyword evidence="3" id="KW-0472">Membrane</keyword>
<evidence type="ECO:0000313" key="5">
    <source>
        <dbReference type="Proteomes" id="UP001500604"/>
    </source>
</evidence>
<protein>
    <recommendedName>
        <fullName evidence="6">MotA/TolQ/ExbB proton channel domain-containing protein</fullName>
    </recommendedName>
</protein>
<dbReference type="EMBL" id="BAABFL010000445">
    <property type="protein sequence ID" value="GAA4651262.1"/>
    <property type="molecule type" value="Genomic_DNA"/>
</dbReference>
<proteinExistence type="predicted"/>
<reference evidence="5" key="1">
    <citation type="journal article" date="2019" name="Int. J. Syst. Evol. Microbiol.">
        <title>The Global Catalogue of Microorganisms (GCM) 10K type strain sequencing project: providing services to taxonomists for standard genome sequencing and annotation.</title>
        <authorList>
            <consortium name="The Broad Institute Genomics Platform"/>
            <consortium name="The Broad Institute Genome Sequencing Center for Infectious Disease"/>
            <person name="Wu L."/>
            <person name="Ma J."/>
        </authorList>
    </citation>
    <scope>NUCLEOTIDE SEQUENCE [LARGE SCALE GENOMIC DNA]</scope>
    <source>
        <strain evidence="5">JCM 17805</strain>
    </source>
</reference>
<evidence type="ECO:0008006" key="6">
    <source>
        <dbReference type="Google" id="ProtNLM"/>
    </source>
</evidence>
<sequence length="490" mass="53576">MSELHIANPKKIVGFIQRMAFVVAATIVLVYFTRDFFGPAFMSNVALNGTILFVFLLGTFLCFLYVFHLRDDVLIVSRLDEILFVSQDDEAPPPKLKMHLMTPTMTLLRNNVASLGLIKLSAPATKALIDSLQDSLDEKIAFVRYFTDLLVFIGLLGTFLGLTITIGSIGGILADLAKGLGGDVDIMVTLVQLIKGLEGPLGGMSTAFGSSLMGLSTSLVLGILLLHLNKASSYFTSSMENWLAQHTVEHLAGSGVPGTGDSKTSAPPAADSGQLGQIAEQLHTISGILQKISDKGSISDGQWRELTDLISHNHQELSEQTTQMSDTVKQVGNHIETMTELQSSQLTQAELQLKEAEKLRQLFTTQTNASVEALGAVKESKHRLVQIVTALLNEQKTLHRSQVKTTEQVTGLKDTLKEKVVTSTKELKVVSDQVKDYSGKVDDCSEQIEALSEKLETESQSNQVRQSRLEKMFKVLTKAVTDLKSKLQDR</sequence>
<feature type="region of interest" description="Disordered" evidence="2">
    <location>
        <begin position="253"/>
        <end position="272"/>
    </location>
</feature>
<feature type="transmembrane region" description="Helical" evidence="3">
    <location>
        <begin position="149"/>
        <end position="174"/>
    </location>
</feature>
<feature type="coiled-coil region" evidence="1">
    <location>
        <begin position="339"/>
        <end position="366"/>
    </location>
</feature>
<dbReference type="Proteomes" id="UP001500604">
    <property type="component" value="Unassembled WGS sequence"/>
</dbReference>
<feature type="transmembrane region" description="Helical" evidence="3">
    <location>
        <begin position="207"/>
        <end position="228"/>
    </location>
</feature>
<feature type="transmembrane region" description="Helical" evidence="3">
    <location>
        <begin position="12"/>
        <end position="33"/>
    </location>
</feature>
<feature type="coiled-coil region" evidence="1">
    <location>
        <begin position="434"/>
        <end position="461"/>
    </location>
</feature>
<evidence type="ECO:0000313" key="4">
    <source>
        <dbReference type="EMBL" id="GAA4651262.1"/>
    </source>
</evidence>
<gene>
    <name evidence="4" type="ORF">GCM10023116_35460</name>
</gene>
<evidence type="ECO:0000256" key="3">
    <source>
        <dbReference type="SAM" id="Phobius"/>
    </source>
</evidence>
<evidence type="ECO:0000256" key="1">
    <source>
        <dbReference type="SAM" id="Coils"/>
    </source>
</evidence>
<keyword evidence="1" id="KW-0175">Coiled coil</keyword>
<keyword evidence="3" id="KW-0812">Transmembrane</keyword>
<name>A0ABP8V629_9GAMM</name>
<comment type="caution">
    <text evidence="4">The sequence shown here is derived from an EMBL/GenBank/DDBJ whole genome shotgun (WGS) entry which is preliminary data.</text>
</comment>
<organism evidence="4 5">
    <name type="scientific">Kistimonas scapharcae</name>
    <dbReference type="NCBI Taxonomy" id="1036133"/>
    <lineage>
        <taxon>Bacteria</taxon>
        <taxon>Pseudomonadati</taxon>
        <taxon>Pseudomonadota</taxon>
        <taxon>Gammaproteobacteria</taxon>
        <taxon>Oceanospirillales</taxon>
        <taxon>Endozoicomonadaceae</taxon>
        <taxon>Kistimonas</taxon>
    </lineage>
</organism>
<accession>A0ABP8V629</accession>
<evidence type="ECO:0000256" key="2">
    <source>
        <dbReference type="SAM" id="MobiDB-lite"/>
    </source>
</evidence>